<dbReference type="PANTHER" id="PTHR23266">
    <property type="entry name" value="IMMUNOGLOBULIN HEAVY CHAIN"/>
    <property type="match status" value="1"/>
</dbReference>
<dbReference type="GO" id="GO:0005576">
    <property type="term" value="C:extracellular region"/>
    <property type="evidence" value="ECO:0007669"/>
    <property type="project" value="UniProtKB-ARBA"/>
</dbReference>
<dbReference type="InterPro" id="IPR013106">
    <property type="entry name" value="Ig_V-set"/>
</dbReference>
<dbReference type="InterPro" id="IPR013783">
    <property type="entry name" value="Ig-like_fold"/>
</dbReference>
<accession>A0A673NI83</accession>
<dbReference type="InterPro" id="IPR036179">
    <property type="entry name" value="Ig-like_dom_sf"/>
</dbReference>
<feature type="domain" description="Immunoglobulin V-set" evidence="4">
    <location>
        <begin position="9"/>
        <end position="87"/>
    </location>
</feature>
<dbReference type="Ensembl" id="ENSSRHT00000106156.1">
    <property type="protein sequence ID" value="ENSSRHP00000103376.1"/>
    <property type="gene ID" value="ENSSRHG00000050567.1"/>
</dbReference>
<keyword evidence="2" id="KW-1064">Adaptive immunity</keyword>
<name>A0A673NI83_9TELE</name>
<evidence type="ECO:0000256" key="3">
    <source>
        <dbReference type="ARBA" id="ARBA00043265"/>
    </source>
</evidence>
<keyword evidence="3" id="KW-1280">Immunoglobulin</keyword>
<proteinExistence type="predicted"/>
<evidence type="ECO:0000313" key="5">
    <source>
        <dbReference type="Ensembl" id="ENSSRHP00000103376.1"/>
    </source>
</evidence>
<keyword evidence="6" id="KW-1185">Reference proteome</keyword>
<dbReference type="Gene3D" id="2.60.40.10">
    <property type="entry name" value="Immunoglobulins"/>
    <property type="match status" value="1"/>
</dbReference>
<keyword evidence="1" id="KW-0391">Immunity</keyword>
<dbReference type="InterPro" id="IPR050199">
    <property type="entry name" value="IgHV"/>
</dbReference>
<evidence type="ECO:0000256" key="1">
    <source>
        <dbReference type="ARBA" id="ARBA00022859"/>
    </source>
</evidence>
<evidence type="ECO:0000313" key="6">
    <source>
        <dbReference type="Proteomes" id="UP000472270"/>
    </source>
</evidence>
<dbReference type="Proteomes" id="UP000472270">
    <property type="component" value="Unassembled WGS sequence"/>
</dbReference>
<evidence type="ECO:0000259" key="4">
    <source>
        <dbReference type="SMART" id="SM00406"/>
    </source>
</evidence>
<dbReference type="Pfam" id="PF07686">
    <property type="entry name" value="V-set"/>
    <property type="match status" value="1"/>
</dbReference>
<dbReference type="GO" id="GO:0002250">
    <property type="term" value="P:adaptive immune response"/>
    <property type="evidence" value="ECO:0007669"/>
    <property type="project" value="UniProtKB-KW"/>
</dbReference>
<protein>
    <recommendedName>
        <fullName evidence="4">Immunoglobulin V-set domain-containing protein</fullName>
    </recommendedName>
</protein>
<organism evidence="5 6">
    <name type="scientific">Sinocyclocheilus rhinocerous</name>
    <dbReference type="NCBI Taxonomy" id="307959"/>
    <lineage>
        <taxon>Eukaryota</taxon>
        <taxon>Metazoa</taxon>
        <taxon>Chordata</taxon>
        <taxon>Craniata</taxon>
        <taxon>Vertebrata</taxon>
        <taxon>Euteleostomi</taxon>
        <taxon>Actinopterygii</taxon>
        <taxon>Neopterygii</taxon>
        <taxon>Teleostei</taxon>
        <taxon>Ostariophysi</taxon>
        <taxon>Cypriniformes</taxon>
        <taxon>Cyprinidae</taxon>
        <taxon>Cyprininae</taxon>
        <taxon>Sinocyclocheilus</taxon>
    </lineage>
</organism>
<reference evidence="5" key="1">
    <citation type="submission" date="2025-08" db="UniProtKB">
        <authorList>
            <consortium name="Ensembl"/>
        </authorList>
    </citation>
    <scope>IDENTIFICATION</scope>
</reference>
<reference evidence="5" key="2">
    <citation type="submission" date="2025-09" db="UniProtKB">
        <authorList>
            <consortium name="Ensembl"/>
        </authorList>
    </citation>
    <scope>IDENTIFICATION</scope>
</reference>
<dbReference type="GO" id="GO:0019814">
    <property type="term" value="C:immunoglobulin complex"/>
    <property type="evidence" value="ECO:0007669"/>
    <property type="project" value="UniProtKB-KW"/>
</dbReference>
<evidence type="ECO:0000256" key="2">
    <source>
        <dbReference type="ARBA" id="ARBA00023130"/>
    </source>
</evidence>
<dbReference type="SUPFAM" id="SSF48726">
    <property type="entry name" value="Immunoglobulin"/>
    <property type="match status" value="1"/>
</dbReference>
<dbReference type="SMART" id="SM00406">
    <property type="entry name" value="IGv"/>
    <property type="match status" value="1"/>
</dbReference>
<dbReference type="AlphaFoldDB" id="A0A673NI83"/>
<sequence length="153" mass="17659">MNHFEQPLLPWRGSGFTFGSYDMQWVRQQPRKALVWMGRVWYNGQGHDYAGLFKGTLEITRDDSKSMMYLKLSGLTEEDSAVYFCARDTVTLTYGNDTKTGLDTYSLKLQFSSVLVGCTSNRNKRIIFDTKLMKTNVDCIVFLYHMHIARATI</sequence>